<dbReference type="Gene3D" id="3.50.50.60">
    <property type="entry name" value="FAD/NAD(P)-binding domain"/>
    <property type="match status" value="2"/>
</dbReference>
<comment type="subcellular location">
    <subcellularLocation>
        <location evidence="11">Mitochondrion inner membrane</location>
        <topology evidence="11">Peripheral membrane protein</topology>
        <orientation evidence="11">Matrix side</orientation>
    </subcellularLocation>
</comment>
<keyword evidence="5 11" id="KW-0999">Mitochondrion inner membrane</keyword>
<evidence type="ECO:0000313" key="15">
    <source>
        <dbReference type="Proteomes" id="UP001329825"/>
    </source>
</evidence>
<dbReference type="InterPro" id="IPR018168">
    <property type="entry name" value="Ubi_Hdrlase_CS"/>
</dbReference>
<keyword evidence="4 11" id="KW-0831">Ubiquinone biosynthesis</keyword>
<name>A0ABZ1D856_9TREE</name>
<dbReference type="EC" id="1.14.15.45" evidence="11"/>
<dbReference type="InterPro" id="IPR002938">
    <property type="entry name" value="FAD-bd"/>
</dbReference>
<evidence type="ECO:0000256" key="8">
    <source>
        <dbReference type="ARBA" id="ARBA00023033"/>
    </source>
</evidence>
<dbReference type="EMBL" id="CP141890">
    <property type="protein sequence ID" value="WRT70252.1"/>
    <property type="molecule type" value="Genomic_DNA"/>
</dbReference>
<comment type="catalytic activity">
    <reaction evidence="11">
        <text>a 2-methoxy-6-(all-trans-polyprenyl)phenol + 2 reduced [2Fe-2S]-[ferredoxin] + O2 + 2 H(+) = a 2-methoxy-6-(all-trans-polyprenyl)benzene-1,4-diol + 2 oxidized [2Fe-2S]-[ferredoxin] + H2O</text>
        <dbReference type="Rhea" id="RHEA:81183"/>
        <dbReference type="Rhea" id="RHEA-COMP:9551"/>
        <dbReference type="Rhea" id="RHEA-COMP:10000"/>
        <dbReference type="Rhea" id="RHEA-COMP:10001"/>
        <dbReference type="Rhea" id="RHEA-COMP:10858"/>
        <dbReference type="ChEBI" id="CHEBI:15377"/>
        <dbReference type="ChEBI" id="CHEBI:15378"/>
        <dbReference type="ChEBI" id="CHEBI:15379"/>
        <dbReference type="ChEBI" id="CHEBI:33737"/>
        <dbReference type="ChEBI" id="CHEBI:33738"/>
        <dbReference type="ChEBI" id="CHEBI:62731"/>
        <dbReference type="ChEBI" id="CHEBI:84166"/>
        <dbReference type="EC" id="1.14.15.46"/>
    </reaction>
</comment>
<evidence type="ECO:0000256" key="12">
    <source>
        <dbReference type="SAM" id="MobiDB-lite"/>
    </source>
</evidence>
<feature type="region of interest" description="Disordered" evidence="12">
    <location>
        <begin position="558"/>
        <end position="588"/>
    </location>
</feature>
<feature type="domain" description="FAD-binding" evidence="13">
    <location>
        <begin position="432"/>
        <end position="489"/>
    </location>
</feature>
<keyword evidence="6 11" id="KW-0274">FAD</keyword>
<evidence type="ECO:0000256" key="5">
    <source>
        <dbReference type="ARBA" id="ARBA00022792"/>
    </source>
</evidence>
<protein>
    <recommendedName>
        <fullName evidence="11">Ubiquinone biosynthesis monooxygenase COQ6, mitochondrial</fullName>
        <ecNumber evidence="11">1.14.15.45</ecNumber>
    </recommendedName>
    <alternativeName>
        <fullName evidence="11">2-methoxy-6-polyprenolphenol 4-hydroxylase</fullName>
        <ecNumber evidence="11">1.14.15.46</ecNumber>
    </alternativeName>
</protein>
<evidence type="ECO:0000256" key="6">
    <source>
        <dbReference type="ARBA" id="ARBA00022827"/>
    </source>
</evidence>
<evidence type="ECO:0000256" key="10">
    <source>
        <dbReference type="ARBA" id="ARBA00023136"/>
    </source>
</evidence>
<comment type="catalytic activity">
    <reaction evidence="11">
        <text>a 4-hydroxy-3-(all-trans-polyprenyl)benzoate + 2 reduced [2Fe-2S]-[ferredoxin] + O2 + 2 H(+) = a 3,4-dihydroxy-5-(all-trans-polyprenyl)benzoate + 2 oxidized [2Fe-2S]-[ferredoxin] + H2O</text>
        <dbReference type="Rhea" id="RHEA:81195"/>
        <dbReference type="Rhea" id="RHEA-COMP:9514"/>
        <dbReference type="Rhea" id="RHEA-COMP:10000"/>
        <dbReference type="Rhea" id="RHEA-COMP:10001"/>
        <dbReference type="Rhea" id="RHEA-COMP:10930"/>
        <dbReference type="ChEBI" id="CHEBI:15377"/>
        <dbReference type="ChEBI" id="CHEBI:15378"/>
        <dbReference type="ChEBI" id="CHEBI:15379"/>
        <dbReference type="ChEBI" id="CHEBI:33737"/>
        <dbReference type="ChEBI" id="CHEBI:33738"/>
        <dbReference type="ChEBI" id="CHEBI:64694"/>
        <dbReference type="ChEBI" id="CHEBI:78396"/>
        <dbReference type="EC" id="1.14.15.45"/>
    </reaction>
</comment>
<dbReference type="Proteomes" id="UP001329825">
    <property type="component" value="Chromosome 10"/>
</dbReference>
<dbReference type="GeneID" id="87959377"/>
<accession>A0ABZ1D856</accession>
<keyword evidence="10 11" id="KW-0472">Membrane</keyword>
<gene>
    <name evidence="11" type="primary">COQ6</name>
    <name evidence="14" type="ORF">IL334_007247</name>
</gene>
<evidence type="ECO:0000256" key="3">
    <source>
        <dbReference type="ARBA" id="ARBA00022630"/>
    </source>
</evidence>
<dbReference type="PROSITE" id="PS01304">
    <property type="entry name" value="UBIH"/>
    <property type="match status" value="1"/>
</dbReference>
<keyword evidence="7 11" id="KW-0560">Oxidoreductase</keyword>
<evidence type="ECO:0000313" key="14">
    <source>
        <dbReference type="EMBL" id="WRT70252.1"/>
    </source>
</evidence>
<dbReference type="EC" id="1.14.15.46" evidence="11"/>
<evidence type="ECO:0000256" key="2">
    <source>
        <dbReference type="ARBA" id="ARBA00005349"/>
    </source>
</evidence>
<keyword evidence="3 11" id="KW-0285">Flavoprotein</keyword>
<comment type="subunit">
    <text evidence="11">Component of a multi-subunit COQ enzyme complex, composed of at least COQ3, COQ4, COQ5, COQ6, COQ7 and COQ9.</text>
</comment>
<dbReference type="PANTHER" id="PTHR43876:SF7">
    <property type="entry name" value="UBIQUINONE BIOSYNTHESIS MONOOXYGENASE COQ6, MITOCHONDRIAL"/>
    <property type="match status" value="1"/>
</dbReference>
<feature type="domain" description="FAD-binding" evidence="13">
    <location>
        <begin position="107"/>
        <end position="337"/>
    </location>
</feature>
<dbReference type="Pfam" id="PF01494">
    <property type="entry name" value="FAD_binding_3"/>
    <property type="match status" value="2"/>
</dbReference>
<keyword evidence="8 11" id="KW-0503">Monooxygenase</keyword>
<reference evidence="14 15" key="1">
    <citation type="submission" date="2024-01" db="EMBL/GenBank/DDBJ databases">
        <title>Comparative genomics of Cryptococcus and Kwoniella reveals pathogenesis evolution and contrasting modes of karyotype evolution via chromosome fusion or intercentromeric recombination.</title>
        <authorList>
            <person name="Coelho M.A."/>
            <person name="David-Palma M."/>
            <person name="Shea T."/>
            <person name="Bowers K."/>
            <person name="McGinley-Smith S."/>
            <person name="Mohammad A.W."/>
            <person name="Gnirke A."/>
            <person name="Yurkov A.M."/>
            <person name="Nowrousian M."/>
            <person name="Sun S."/>
            <person name="Cuomo C.A."/>
            <person name="Heitman J."/>
        </authorList>
    </citation>
    <scope>NUCLEOTIDE SEQUENCE [LARGE SCALE GENOMIC DNA]</scope>
    <source>
        <strain evidence="14">CBS 11374</strain>
    </source>
</reference>
<keyword evidence="14" id="KW-0830">Ubiquinone</keyword>
<dbReference type="InterPro" id="IPR051205">
    <property type="entry name" value="UbiH/COQ6_monooxygenase"/>
</dbReference>
<dbReference type="InterPro" id="IPR036188">
    <property type="entry name" value="FAD/NAD-bd_sf"/>
</dbReference>
<dbReference type="GO" id="GO:0004497">
    <property type="term" value="F:monooxygenase activity"/>
    <property type="evidence" value="ECO:0007669"/>
    <property type="project" value="UniProtKB-KW"/>
</dbReference>
<comment type="function">
    <text evidence="11">FAD-dependent monooxygenase required for two non-consecutive steps during ubiquinone biosynthesis. Required for the C5-ring hydroxylation during ubiquinone biosynthesis by catalyzing the hydroxylation of 4-hydroxy-3-(all-trans-polyprenyl)benzoic acid to 3,4-dihydroxy-5-(all-trans-polyprenyl)benzoic acid. Also acts downstream of coq4, for the C1-hydroxylation during ubiquinone biosynthesis by catalyzing the hydroxylation of 2-methoxy-6-(all-trans-polyprenyl)phenol to 2-methoxy-6-(all-trans-polyprenyl)benzene-1,4-diol. The electrons required for the hydroxylation reaction are funneled indirectly to coq6 from NADPH via a ferredoxin/ferredoxin reductase system.</text>
</comment>
<evidence type="ECO:0000259" key="13">
    <source>
        <dbReference type="Pfam" id="PF01494"/>
    </source>
</evidence>
<evidence type="ECO:0000256" key="7">
    <source>
        <dbReference type="ARBA" id="ARBA00023002"/>
    </source>
</evidence>
<proteinExistence type="inferred from homology"/>
<feature type="compositionally biased region" description="Basic and acidic residues" evidence="12">
    <location>
        <begin position="579"/>
        <end position="588"/>
    </location>
</feature>
<dbReference type="NCBIfam" id="TIGR01988">
    <property type="entry name" value="Ubi-OHases"/>
    <property type="match status" value="1"/>
</dbReference>
<dbReference type="PRINTS" id="PR00420">
    <property type="entry name" value="RNGMNOXGNASE"/>
</dbReference>
<dbReference type="PANTHER" id="PTHR43876">
    <property type="entry name" value="UBIQUINONE BIOSYNTHESIS MONOOXYGENASE COQ6, MITOCHONDRIAL"/>
    <property type="match status" value="1"/>
</dbReference>
<keyword evidence="9 11" id="KW-0496">Mitochondrion</keyword>
<dbReference type="InterPro" id="IPR000689">
    <property type="entry name" value="UbQ_mOase_COQ6"/>
</dbReference>
<evidence type="ECO:0000256" key="4">
    <source>
        <dbReference type="ARBA" id="ARBA00022688"/>
    </source>
</evidence>
<organism evidence="14 15">
    <name type="scientific">Kwoniella shivajii</name>
    <dbReference type="NCBI Taxonomy" id="564305"/>
    <lineage>
        <taxon>Eukaryota</taxon>
        <taxon>Fungi</taxon>
        <taxon>Dikarya</taxon>
        <taxon>Basidiomycota</taxon>
        <taxon>Agaricomycotina</taxon>
        <taxon>Tremellomycetes</taxon>
        <taxon>Tremellales</taxon>
        <taxon>Cryptococcaceae</taxon>
        <taxon>Kwoniella</taxon>
    </lineage>
</organism>
<feature type="compositionally biased region" description="Low complexity" evidence="12">
    <location>
        <begin position="564"/>
        <end position="577"/>
    </location>
</feature>
<comment type="pathway">
    <text evidence="11">Cofactor biosynthesis; ubiquinone biosynthesis.</text>
</comment>
<dbReference type="RefSeq" id="XP_062794991.1">
    <property type="nucleotide sequence ID" value="XM_062938940.1"/>
</dbReference>
<comment type="similarity">
    <text evidence="2 11">Belongs to the UbiH/COQ6 family.</text>
</comment>
<dbReference type="InterPro" id="IPR010971">
    <property type="entry name" value="UbiH/COQ6"/>
</dbReference>
<evidence type="ECO:0000256" key="11">
    <source>
        <dbReference type="HAMAP-Rule" id="MF_03193"/>
    </source>
</evidence>
<dbReference type="SUPFAM" id="SSF51905">
    <property type="entry name" value="FAD/NAD(P)-binding domain"/>
    <property type="match status" value="1"/>
</dbReference>
<evidence type="ECO:0000256" key="9">
    <source>
        <dbReference type="ARBA" id="ARBA00023128"/>
    </source>
</evidence>
<comment type="cofactor">
    <cofactor evidence="1 11">
        <name>FAD</name>
        <dbReference type="ChEBI" id="CHEBI:57692"/>
    </cofactor>
</comment>
<sequence length="646" mass="69709">MRGSNSLAIPRVVSKSLVARKSKVVAPSSISRQSGYLHTSTFINNINTCRSRNAIASAIPLASTSTYSPTSTYKGIGSRRNYSSSSSSTSIENEVEAIPDISEDDTYDIVIIGGANAGLAFACALLAQPTIASTCKILLLEGSSLDKTRNWSGQGDWENRVSSLTWENISWLESIGVWKHIEESRSCPVDEMVIWSNPSPRSNPTIHFPPLGHPMARMTENMNLQRALLKRIEEVGKGIVDIKEQSKVKSMRLGPGERWVGLNIGEDKWVRGSLVVGADGPNSPVRLFSKIETYGHAYNTHAVVATLNHPISPLYPNTTAFQRFLPTGPIAFLPLSEDSSTMVWSTLPPHATALKRLSPEALTTMVNAGYQLPESTLTSLTDKMIERDNLGKGIPLTSEEINELIAILPIPSTNTNSTDQAILPPTITSIHSPSVASFPLRLSHANEYLGTRTALVGDAAHTIHPLAGQGLNQGLADVRCLSNVLEETRRLGGDLGIKTNLADYPRERYPLNHLILSTTDKLHYIFRARNGLINWLRGTGLEIINEINPLKKILMGGAGASPNSPTSTTAGSSVATAPKRNEKQREFGRSISTDTLGPIGGWQMTAANGVESWFTIKGVAKMAGGVLGGVAREGIRRAAGSLASRK</sequence>
<dbReference type="HAMAP" id="MF_03193">
    <property type="entry name" value="COQ6_monooxygenase"/>
    <property type="match status" value="1"/>
</dbReference>
<evidence type="ECO:0000256" key="1">
    <source>
        <dbReference type="ARBA" id="ARBA00001974"/>
    </source>
</evidence>
<keyword evidence="15" id="KW-1185">Reference proteome</keyword>